<dbReference type="PANTHER" id="PTHR41244:SF1">
    <property type="entry name" value="GLYCOSYLTRANSFERASE"/>
    <property type="match status" value="1"/>
</dbReference>
<evidence type="ECO:0000256" key="2">
    <source>
        <dbReference type="SAM" id="Phobius"/>
    </source>
</evidence>
<feature type="domain" description="BIG2" evidence="3">
    <location>
        <begin position="1217"/>
        <end position="1294"/>
    </location>
</feature>
<dbReference type="InterPro" id="IPR003305">
    <property type="entry name" value="CenC_carb-bd"/>
</dbReference>
<dbReference type="Pfam" id="PF02018">
    <property type="entry name" value="CBM_4_9"/>
    <property type="match status" value="1"/>
</dbReference>
<dbReference type="Proteomes" id="UP000616779">
    <property type="component" value="Unassembled WGS sequence"/>
</dbReference>
<dbReference type="Gene3D" id="2.60.40.1080">
    <property type="match status" value="1"/>
</dbReference>
<dbReference type="InterPro" id="IPR008964">
    <property type="entry name" value="Invasin/intimin_cell_adhesion"/>
</dbReference>
<sequence length="2041" mass="223578">MKGVSDMKTRRRLFAILMMVCMLSTFIVNPWETSTVYAETTAAPDKAEYLLDEDFSNLATSYEPNDIVPSGWDVKRAGGSISYSFNNWFKISDTSDVLPVSMNKQIRSQNAGILTLEYRFKMPSVVNGVKWQLRSGVTEGVSLEVKNGNLVLESSDASYNLQTINANAEYGVKVIADLDAKKVQVYVNGIVKASEKSFTNDVAFVDNFHVITGDVTTGDLFFAPVKIHKGYAINEKFISTVQGPLPEDWQSQTSGGVIAVEKMDNSKPPDVFSLKMNATNATGEMSMEKSVPSQEGSLIFEYKVFIPVKMDGFSAALKNENSTVFQWLTADGKFAYKNSSGQNVAFYDYIPNLWYHVKLKLNTVTGKADLYLNGKLKVEQIDIPPSGVNRVNFSIGGSNRGSMSLDDILLYHEAAEPLDYVPAPVPANSDDELVGAQACSLWREGQHLGWDRINPYPERKPYLGYYDEGNPEVADWEIKWMAEHGIDFQMYCWYRPTGTEGKPIKEPRLGAALHDGYFNAKYSDKADFMIMWEASSSKVSGSQDFRNNVVPYWMEYYFKDPRYVVIDNKPVIGIFSYSGLKRNFGGTPAGVKAEVEYLRQAARDAGFDDVIILISNSSADASLIQEMKSDAGLDAMFAYSWGAFAGKEELQKTKLEQQRDAGSMDVVPVVSMGRDDRAWDGPAGYYATPEEFQSTGQWVKDTFVPSLPANSVGRKMVLLDNWNEYGEGHFIMPAGLNGFKYLNAIRNVFTESGEHSDTVPTEAQKERIRGLYPEGRIVPPKTVEVPPITDISPITYSKLWDFNTDGDSEGWTVAKQVYPVSIAGGHYSGTSTGSDPGLHSPTTLGISAEENPYIHIRMKNSSSDTAGQIYFITETDRTWNEAKGIGLFVRPNDSGYTDYYVPMWSNKKWTGNIQAIRFDPLTTTGDFSIDRIGLVKVPIAGVKLYLNGQPMKTVTPLEMIDGTVMLPLAEVLAKDGITTERDETGDILAIKNGSVIRVVPGQLTAYKGNTAVALQHVPVTSSYDLLVSPDALKELFGYNFAWEAFDETLYISGPFKIVGDNILTDPGMEMDTLSYSGERIAAELSATEYHSGHQSVKVTKEYAYGKILFPGIENGNEYYYSAWGKLAPGSTAGEKLRICLQYKVNGETKQVVMVTGPAMDTSTWKKAEGYFKLNETGTITNLTMYIYTDFPAAADSYYLDDVEIRPVTYANDPIPARVSGISLNKTAMEINPGTTAKLMAIIEPLNAVERAVTWSSDNPEVAIVDVNGAVFGKKEGSAHITVTSVDGGKTATSSVTVREGVYETVTLTVKPDGTGDFISPKLANDSIQESSSAKQYVILIYPGVYTEKNWVVKPYTTLRGTDRDQVILKGENAASATNSEITNQSTVWLKGTANLENLTVTAKNMRYPIHSEDNGNNKDAIHIVKNSHIEHYGNLEAVVYRQNWMAAHPGVTPPADLDPAKVWGGISGVGSHAWGYGSASGVTEIVYGSTFVSKADGWYVHNREDFTKPQISIINDSKIVSTETLKPIIIQSLGSGTKDEVIFNNTEIIGTYMVQDDSPWITQKPENQYANHADYKVTFNNSTPIGYSDEHRGRALALFSKSTSSISSVKVSGDAVPAILGQYETRDGGGGLSGYLYGYWDVSGIKVGLNANIEVNNTLGRRLGDCTIIHKTLQVIFEDGTSKTIIFNENYTNQPNTYILAKMNGVLGASGRAAEYNVTGTEYYPQVPDKQLTLQNNTQVGIPRFAAVRFDTDNNTLRLMSAADSPGSFVGITLERIIPGKSGRVLTEGIMKKSQLNGFTGNLIKGTQISIGTQAGSLIENSSAPALLVGIQTDWAYFKGDTEAPISTASVSTVTPIGSNGWYTSEVTVSIAVYDHLSGVAKTEYQVNNGAWITYTGSIPAFVEGTYKIGYRSTDKAGNVEQVKTIEFKIDQTAPLLTVQLDKTSIWPPNHEMVTVHAAVYASDAASGVASLVLTSITSNEPDSGQGDIEAIIGTPATSFQLRAERLGNETGRIYTITYTIIDHAGNKSTSISTVRVPHNQ</sequence>
<feature type="transmembrane region" description="Helical" evidence="2">
    <location>
        <begin position="12"/>
        <end position="31"/>
    </location>
</feature>
<dbReference type="SUPFAM" id="SSF55383">
    <property type="entry name" value="Copper amine oxidase, domain N"/>
    <property type="match status" value="1"/>
</dbReference>
<dbReference type="Gene3D" id="2.60.120.200">
    <property type="match status" value="1"/>
</dbReference>
<dbReference type="SUPFAM" id="SSF49899">
    <property type="entry name" value="Concanavalin A-like lectins/glucanases"/>
    <property type="match status" value="1"/>
</dbReference>
<dbReference type="Gene3D" id="3.20.20.80">
    <property type="entry name" value="Glycosidases"/>
    <property type="match status" value="1"/>
</dbReference>
<keyword evidence="5" id="KW-1185">Reference proteome</keyword>
<dbReference type="EMBL" id="WHOA01000182">
    <property type="protein sequence ID" value="NOU74726.1"/>
    <property type="molecule type" value="Genomic_DNA"/>
</dbReference>
<comment type="caution">
    <text evidence="4">The sequence shown here is derived from an EMBL/GenBank/DDBJ whole genome shotgun (WGS) entry which is preliminary data.</text>
</comment>
<keyword evidence="1" id="KW-0378">Hydrolase</keyword>
<dbReference type="SMART" id="SM00635">
    <property type="entry name" value="BID_2"/>
    <property type="match status" value="1"/>
</dbReference>
<organism evidence="4 5">
    <name type="scientific">Paenibacillus phytorum</name>
    <dbReference type="NCBI Taxonomy" id="2654977"/>
    <lineage>
        <taxon>Bacteria</taxon>
        <taxon>Bacillati</taxon>
        <taxon>Bacillota</taxon>
        <taxon>Bacilli</taxon>
        <taxon>Bacillales</taxon>
        <taxon>Paenibacillaceae</taxon>
        <taxon>Paenibacillus</taxon>
    </lineage>
</organism>
<name>A0ABX1Y1V4_9BACL</name>
<evidence type="ECO:0000313" key="5">
    <source>
        <dbReference type="Proteomes" id="UP000616779"/>
    </source>
</evidence>
<evidence type="ECO:0000313" key="4">
    <source>
        <dbReference type="EMBL" id="NOU74726.1"/>
    </source>
</evidence>
<proteinExistence type="predicted"/>
<reference evidence="4 5" key="1">
    <citation type="submission" date="2019-10" db="EMBL/GenBank/DDBJ databases">
        <title>Description of Paenibacillus terrestris sp. nov.</title>
        <authorList>
            <person name="Carlier A."/>
            <person name="Qi S."/>
        </authorList>
    </citation>
    <scope>NUCLEOTIDE SEQUENCE [LARGE SCALE GENOMIC DNA]</scope>
    <source>
        <strain evidence="4 5">LMG 31458</strain>
    </source>
</reference>
<accession>A0ABX1Y1V4</accession>
<protein>
    <recommendedName>
        <fullName evidence="3">BIG2 domain-containing protein</fullName>
    </recommendedName>
</protein>
<keyword evidence="2" id="KW-0472">Membrane</keyword>
<dbReference type="InterPro" id="IPR008979">
    <property type="entry name" value="Galactose-bd-like_sf"/>
</dbReference>
<dbReference type="Pfam" id="PF07833">
    <property type="entry name" value="Cu_amine_oxidN1"/>
    <property type="match status" value="1"/>
</dbReference>
<dbReference type="InterPro" id="IPR032719">
    <property type="entry name" value="WbsX"/>
</dbReference>
<dbReference type="Pfam" id="PF02368">
    <property type="entry name" value="Big_2"/>
    <property type="match status" value="1"/>
</dbReference>
<dbReference type="NCBIfam" id="NF047446">
    <property type="entry name" value="barrel_OmpL47"/>
    <property type="match status" value="1"/>
</dbReference>
<dbReference type="InterPro" id="IPR058094">
    <property type="entry name" value="Ig-like_OmpL47-like"/>
</dbReference>
<dbReference type="InterPro" id="IPR012854">
    <property type="entry name" value="Cu_amine_oxidase-like_N"/>
</dbReference>
<dbReference type="Gene3D" id="2.60.120.260">
    <property type="entry name" value="Galactose-binding domain-like"/>
    <property type="match status" value="1"/>
</dbReference>
<gene>
    <name evidence="4" type="ORF">GC098_25625</name>
</gene>
<dbReference type="SUPFAM" id="SSF51126">
    <property type="entry name" value="Pectin lyase-like"/>
    <property type="match status" value="1"/>
</dbReference>
<dbReference type="Pfam" id="PF14307">
    <property type="entry name" value="Glyco_tran_WbsX"/>
    <property type="match status" value="1"/>
</dbReference>
<dbReference type="Pfam" id="PF12245">
    <property type="entry name" value="Big_3_2"/>
    <property type="match status" value="1"/>
</dbReference>
<evidence type="ECO:0000256" key="1">
    <source>
        <dbReference type="ARBA" id="ARBA00022801"/>
    </source>
</evidence>
<dbReference type="InterPro" id="IPR003343">
    <property type="entry name" value="Big_2"/>
</dbReference>
<dbReference type="InterPro" id="IPR022038">
    <property type="entry name" value="Ig-like_bact"/>
</dbReference>
<dbReference type="PANTHER" id="PTHR41244">
    <property type="entry name" value="RHAMNAN SYNTHESIS F"/>
    <property type="match status" value="1"/>
</dbReference>
<dbReference type="Gene3D" id="2.160.20.10">
    <property type="entry name" value="Single-stranded right-handed beta-helix, Pectin lyase-like"/>
    <property type="match status" value="1"/>
</dbReference>
<dbReference type="InterPro" id="IPR013320">
    <property type="entry name" value="ConA-like_dom_sf"/>
</dbReference>
<dbReference type="SUPFAM" id="SSF49373">
    <property type="entry name" value="Invasin/intimin cell-adhesion fragments"/>
    <property type="match status" value="1"/>
</dbReference>
<dbReference type="InterPro" id="IPR011050">
    <property type="entry name" value="Pectin_lyase_fold/virulence"/>
</dbReference>
<dbReference type="SUPFAM" id="SSF49785">
    <property type="entry name" value="Galactose-binding domain-like"/>
    <property type="match status" value="1"/>
</dbReference>
<dbReference type="Gene3D" id="3.30.1920.20">
    <property type="match status" value="1"/>
</dbReference>
<evidence type="ECO:0000259" key="3">
    <source>
        <dbReference type="SMART" id="SM00635"/>
    </source>
</evidence>
<dbReference type="InterPro" id="IPR036582">
    <property type="entry name" value="Mao_N_sf"/>
</dbReference>
<keyword evidence="2" id="KW-0812">Transmembrane</keyword>
<dbReference type="InterPro" id="IPR012334">
    <property type="entry name" value="Pectin_lyas_fold"/>
</dbReference>
<keyword evidence="2" id="KW-1133">Transmembrane helix</keyword>